<evidence type="ECO:0000313" key="2">
    <source>
        <dbReference type="EMBL" id="GMT13941.1"/>
    </source>
</evidence>
<feature type="non-terminal residue" evidence="2">
    <location>
        <position position="234"/>
    </location>
</feature>
<proteinExistence type="predicted"/>
<dbReference type="Proteomes" id="UP001432322">
    <property type="component" value="Unassembled WGS sequence"/>
</dbReference>
<feature type="region of interest" description="Disordered" evidence="1">
    <location>
        <begin position="1"/>
        <end position="77"/>
    </location>
</feature>
<dbReference type="EMBL" id="BTSY01000002">
    <property type="protein sequence ID" value="GMT13941.1"/>
    <property type="molecule type" value="Genomic_DNA"/>
</dbReference>
<gene>
    <name evidence="2" type="ORF">PFISCL1PPCAC_5238</name>
</gene>
<dbReference type="AlphaFoldDB" id="A0AAV5V5C0"/>
<feature type="non-terminal residue" evidence="2">
    <location>
        <position position="1"/>
    </location>
</feature>
<sequence>STSTATSTTTTPTTTVTTTRPTSTVTSTSTVTTPTTTVTTTRPTTSTTITTPTTTATTTRPSTVTTPSTTVTTTRPTSTVTTTISTTITTTRPSITTTIMDGYEVLLKHCSFYYNYLFGVHAYCADSACVSDVQRSLIGYDMNNGKGSIGRAVSESMIDSVRASCPTGSKNLRNLGFTKSGFKYLHNLDGTGLKQGWVSTVRGACGATVPIKRWKSRYTDNMLYGVDFEWNTWY</sequence>
<protein>
    <submittedName>
        <fullName evidence="2">Uncharacterized protein</fullName>
    </submittedName>
</protein>
<comment type="caution">
    <text evidence="2">The sequence shown here is derived from an EMBL/GenBank/DDBJ whole genome shotgun (WGS) entry which is preliminary data.</text>
</comment>
<dbReference type="PANTHER" id="PTHR31507">
    <property type="entry name" value="PROTEIN CBG15923"/>
    <property type="match status" value="1"/>
</dbReference>
<evidence type="ECO:0000313" key="3">
    <source>
        <dbReference type="Proteomes" id="UP001432322"/>
    </source>
</evidence>
<evidence type="ECO:0000256" key="1">
    <source>
        <dbReference type="SAM" id="MobiDB-lite"/>
    </source>
</evidence>
<keyword evidence="3" id="KW-1185">Reference proteome</keyword>
<name>A0AAV5V5C0_9BILA</name>
<dbReference type="PANTHER" id="PTHR31507:SF3">
    <property type="entry name" value="TIL DOMAIN-CONTAINING PROTEIN"/>
    <property type="match status" value="1"/>
</dbReference>
<organism evidence="2 3">
    <name type="scientific">Pristionchus fissidentatus</name>
    <dbReference type="NCBI Taxonomy" id="1538716"/>
    <lineage>
        <taxon>Eukaryota</taxon>
        <taxon>Metazoa</taxon>
        <taxon>Ecdysozoa</taxon>
        <taxon>Nematoda</taxon>
        <taxon>Chromadorea</taxon>
        <taxon>Rhabditida</taxon>
        <taxon>Rhabditina</taxon>
        <taxon>Diplogasteromorpha</taxon>
        <taxon>Diplogasteroidea</taxon>
        <taxon>Neodiplogasteridae</taxon>
        <taxon>Pristionchus</taxon>
    </lineage>
</organism>
<reference evidence="2" key="1">
    <citation type="submission" date="2023-10" db="EMBL/GenBank/DDBJ databases">
        <title>Genome assembly of Pristionchus species.</title>
        <authorList>
            <person name="Yoshida K."/>
            <person name="Sommer R.J."/>
        </authorList>
    </citation>
    <scope>NUCLEOTIDE SEQUENCE</scope>
    <source>
        <strain evidence="2">RS5133</strain>
    </source>
</reference>
<accession>A0AAV5V5C0</accession>